<keyword evidence="1" id="KW-0472">Membrane</keyword>
<dbReference type="GeneID" id="96998928"/>
<protein>
    <recommendedName>
        <fullName evidence="2">DUF5673 domain-containing protein</fullName>
    </recommendedName>
</protein>
<keyword evidence="4" id="KW-1185">Reference proteome</keyword>
<dbReference type="Pfam" id="PF18923">
    <property type="entry name" value="DUF5673"/>
    <property type="match status" value="1"/>
</dbReference>
<dbReference type="STRING" id="883114.HMPREF9709_00935"/>
<dbReference type="PATRIC" id="fig|883114.3.peg.925"/>
<reference evidence="3 4" key="1">
    <citation type="submission" date="2012-01" db="EMBL/GenBank/DDBJ databases">
        <title>The Genome Sequence of Helcococcus kunzii ATCC 51366.</title>
        <authorList>
            <consortium name="The Broad Institute Genome Sequencing Platform"/>
            <person name="Earl A."/>
            <person name="Ward D."/>
            <person name="Feldgarden M."/>
            <person name="Gevers D."/>
            <person name="Huys G."/>
            <person name="Young S.K."/>
            <person name="Zeng Q."/>
            <person name="Gargeya S."/>
            <person name="Fitzgerald M."/>
            <person name="Haas B."/>
            <person name="Abouelleil A."/>
            <person name="Alvarado L."/>
            <person name="Arachchi H.M."/>
            <person name="Berlin A."/>
            <person name="Chapman S.B."/>
            <person name="Gearin G."/>
            <person name="Goldberg J."/>
            <person name="Griggs A."/>
            <person name="Gujja S."/>
            <person name="Hansen M."/>
            <person name="Heiman D."/>
            <person name="Howarth C."/>
            <person name="Larimer J."/>
            <person name="Lui A."/>
            <person name="MacDonald P.J.P."/>
            <person name="McCowen C."/>
            <person name="Montmayeur A."/>
            <person name="Murphy C."/>
            <person name="Neiman D."/>
            <person name="Pearson M."/>
            <person name="Priest M."/>
            <person name="Roberts A."/>
            <person name="Saif S."/>
            <person name="Shea T."/>
            <person name="Sisk P."/>
            <person name="Stolte C."/>
            <person name="Sykes S."/>
            <person name="Wortman J."/>
            <person name="Nusbaum C."/>
            <person name="Birren B."/>
        </authorList>
    </citation>
    <scope>NUCLEOTIDE SEQUENCE [LARGE SCALE GENOMIC DNA]</scope>
    <source>
        <strain evidence="3 4">ATCC 51366</strain>
    </source>
</reference>
<dbReference type="EMBL" id="AGEI01000021">
    <property type="protein sequence ID" value="EHR33999.1"/>
    <property type="molecule type" value="Genomic_DNA"/>
</dbReference>
<dbReference type="RefSeq" id="WP_005398382.1">
    <property type="nucleotide sequence ID" value="NZ_JH601088.1"/>
</dbReference>
<dbReference type="Proteomes" id="UP000004191">
    <property type="component" value="Unassembled WGS sequence"/>
</dbReference>
<name>H3NNM4_9FIRM</name>
<keyword evidence="1" id="KW-1133">Transmembrane helix</keyword>
<sequence length="166" mass="19166">MLAANQANRPNTGMNTIIYFLYGGLIVYFIYKLYKTHMAKKELKGKIFEFKRAVPKILWILGGLVLAFGIYNVIYGDIASGALMIALIVFLLLEYTVKNSFAENGLIIDSKFVSWKELQKWAFDAEKGELVTIYKKGFDERQSYMKVEKKDIPAIDEIIRKYKLKK</sequence>
<accession>H3NNM4</accession>
<dbReference type="InterPro" id="IPR043730">
    <property type="entry name" value="DUF5673"/>
</dbReference>
<feature type="transmembrane region" description="Helical" evidence="1">
    <location>
        <begin position="16"/>
        <end position="34"/>
    </location>
</feature>
<evidence type="ECO:0000313" key="3">
    <source>
        <dbReference type="EMBL" id="EHR33999.1"/>
    </source>
</evidence>
<gene>
    <name evidence="3" type="ORF">HMPREF9709_00935</name>
</gene>
<dbReference type="HOGENOM" id="CLU_1623732_0_0_9"/>
<feature type="transmembrane region" description="Helical" evidence="1">
    <location>
        <begin position="78"/>
        <end position="97"/>
    </location>
</feature>
<dbReference type="eggNOG" id="ENOG50337YV">
    <property type="taxonomic scope" value="Bacteria"/>
</dbReference>
<comment type="caution">
    <text evidence="3">The sequence shown here is derived from an EMBL/GenBank/DDBJ whole genome shotgun (WGS) entry which is preliminary data.</text>
</comment>
<dbReference type="AlphaFoldDB" id="H3NNM4"/>
<evidence type="ECO:0000256" key="1">
    <source>
        <dbReference type="SAM" id="Phobius"/>
    </source>
</evidence>
<evidence type="ECO:0000259" key="2">
    <source>
        <dbReference type="Pfam" id="PF18923"/>
    </source>
</evidence>
<evidence type="ECO:0000313" key="4">
    <source>
        <dbReference type="Proteomes" id="UP000004191"/>
    </source>
</evidence>
<organism evidence="3 4">
    <name type="scientific">Helcococcus kunzii ATCC 51366</name>
    <dbReference type="NCBI Taxonomy" id="883114"/>
    <lineage>
        <taxon>Bacteria</taxon>
        <taxon>Bacillati</taxon>
        <taxon>Bacillota</taxon>
        <taxon>Tissierellia</taxon>
        <taxon>Tissierellales</taxon>
        <taxon>Peptoniphilaceae</taxon>
        <taxon>Helcococcus</taxon>
    </lineage>
</organism>
<dbReference type="OrthoDB" id="1711113at2"/>
<feature type="transmembrane region" description="Helical" evidence="1">
    <location>
        <begin position="54"/>
        <end position="72"/>
    </location>
</feature>
<feature type="domain" description="DUF5673" evidence="2">
    <location>
        <begin position="98"/>
        <end position="163"/>
    </location>
</feature>
<proteinExistence type="predicted"/>
<keyword evidence="1" id="KW-0812">Transmembrane</keyword>